<accession>A0A6I8VUV6</accession>
<feature type="compositionally biased region" description="Low complexity" evidence="2">
    <location>
        <begin position="49"/>
        <end position="63"/>
    </location>
</feature>
<dbReference type="Gene3D" id="1.10.20.10">
    <property type="entry name" value="Histone, subunit A"/>
    <property type="match status" value="1"/>
</dbReference>
<dbReference type="SUPFAM" id="SSF47113">
    <property type="entry name" value="Histone-fold"/>
    <property type="match status" value="1"/>
</dbReference>
<evidence type="ECO:0000313" key="4">
    <source>
        <dbReference type="Proteomes" id="UP000001819"/>
    </source>
</evidence>
<proteinExistence type="inferred from homology"/>
<keyword evidence="4" id="KW-1185">Reference proteome</keyword>
<organism evidence="4 5">
    <name type="scientific">Drosophila pseudoobscura pseudoobscura</name>
    <name type="common">Fruit fly</name>
    <dbReference type="NCBI Taxonomy" id="46245"/>
    <lineage>
        <taxon>Eukaryota</taxon>
        <taxon>Metazoa</taxon>
        <taxon>Ecdysozoa</taxon>
        <taxon>Arthropoda</taxon>
        <taxon>Hexapoda</taxon>
        <taxon>Insecta</taxon>
        <taxon>Pterygota</taxon>
        <taxon>Neoptera</taxon>
        <taxon>Endopterygota</taxon>
        <taxon>Diptera</taxon>
        <taxon>Brachycera</taxon>
        <taxon>Muscomorpha</taxon>
        <taxon>Ephydroidea</taxon>
        <taxon>Drosophilidae</taxon>
        <taxon>Drosophila</taxon>
        <taxon>Sophophora</taxon>
    </lineage>
</organism>
<dbReference type="PANTHER" id="PTHR45810:SF1">
    <property type="entry name" value="HISTONE H3-LIKE CENTROMERIC PROTEIN A"/>
    <property type="match status" value="1"/>
</dbReference>
<dbReference type="GO" id="GO:0046982">
    <property type="term" value="F:protein heterodimerization activity"/>
    <property type="evidence" value="ECO:0007669"/>
    <property type="project" value="InterPro"/>
</dbReference>
<dbReference type="InterPro" id="IPR000164">
    <property type="entry name" value="Histone_H3/CENP-A"/>
</dbReference>
<dbReference type="KEGG" id="dpo:4804383"/>
<dbReference type="InterPro" id="IPR009072">
    <property type="entry name" value="Histone-fold"/>
</dbReference>
<feature type="compositionally biased region" description="Basic and acidic residues" evidence="2">
    <location>
        <begin position="85"/>
        <end position="99"/>
    </location>
</feature>
<dbReference type="GO" id="GO:0000786">
    <property type="term" value="C:nucleosome"/>
    <property type="evidence" value="ECO:0007669"/>
    <property type="project" value="InterPro"/>
</dbReference>
<feature type="domain" description="Core Histone H2A/H2B/H3" evidence="3">
    <location>
        <begin position="164"/>
        <end position="247"/>
    </location>
</feature>
<dbReference type="AlphaFoldDB" id="A0A6I8VUV6"/>
<feature type="region of interest" description="Disordered" evidence="2">
    <location>
        <begin position="1"/>
        <end position="158"/>
    </location>
</feature>
<evidence type="ECO:0000259" key="3">
    <source>
        <dbReference type="Pfam" id="PF00125"/>
    </source>
</evidence>
<evidence type="ECO:0000256" key="2">
    <source>
        <dbReference type="SAM" id="MobiDB-lite"/>
    </source>
</evidence>
<evidence type="ECO:0000313" key="5">
    <source>
        <dbReference type="RefSeq" id="XP_033234870.1"/>
    </source>
</evidence>
<dbReference type="InParanoid" id="A0A6I8VUV6"/>
<dbReference type="InterPro" id="IPR007125">
    <property type="entry name" value="H2A/H2B/H3"/>
</dbReference>
<feature type="compositionally biased region" description="Low complexity" evidence="2">
    <location>
        <begin position="126"/>
        <end position="144"/>
    </location>
</feature>
<dbReference type="Proteomes" id="UP000001819">
    <property type="component" value="Chromosome 3"/>
</dbReference>
<dbReference type="GO" id="GO:0030527">
    <property type="term" value="F:structural constituent of chromatin"/>
    <property type="evidence" value="ECO:0007669"/>
    <property type="project" value="InterPro"/>
</dbReference>
<dbReference type="PROSITE" id="PS00959">
    <property type="entry name" value="HISTONE_H3_2"/>
    <property type="match status" value="1"/>
</dbReference>
<dbReference type="GO" id="GO:0003677">
    <property type="term" value="F:DNA binding"/>
    <property type="evidence" value="ECO:0007669"/>
    <property type="project" value="InterPro"/>
</dbReference>
<feature type="compositionally biased region" description="Polar residues" evidence="2">
    <location>
        <begin position="100"/>
        <end position="125"/>
    </location>
</feature>
<reference evidence="4" key="1">
    <citation type="submission" date="2024-06" db="UniProtKB">
        <authorList>
            <consortium name="RefSeq"/>
        </authorList>
    </citation>
    <scope>NUCLEOTIDE SEQUENCE [LARGE SCALE GENOMIC DNA]</scope>
    <source>
        <strain evidence="4">MV2-25</strain>
    </source>
</reference>
<dbReference type="RefSeq" id="XP_033234870.1">
    <property type="nucleotide sequence ID" value="XM_033378979.1"/>
</dbReference>
<protein>
    <submittedName>
        <fullName evidence="5">Histone H3-like centromeric protein cid</fullName>
    </submittedName>
</protein>
<dbReference type="Pfam" id="PF00125">
    <property type="entry name" value="Histone"/>
    <property type="match status" value="1"/>
</dbReference>
<comment type="similarity">
    <text evidence="1">Belongs to the histone H3 family.</text>
</comment>
<dbReference type="FunCoup" id="A0A6I8VUV6">
    <property type="interactions" value="33"/>
</dbReference>
<dbReference type="PANTHER" id="PTHR45810">
    <property type="entry name" value="HISTONE H3.2"/>
    <property type="match status" value="1"/>
</dbReference>
<sequence length="257" mass="28899">MRPPTKKSGGQRGGNPPKATQRDSDSGDDSPSFQSPDDENATDYGLEFTTSSLNLQNSNSRRTSTVRKDVSAARRTQQNEETSDEENRPPEPADRRAGQRQESSSQEDNQALELNTSNRSLRSLNAPQPQRPRANPQTQQAPRAAAHRRKQSRPTDRVSRVALMQQEIQRLQATPKLLIPRLPFSRLVREIIVNLTGSSSDFRVTQGSMEALQTAAEMYVTQRLQDAYLLTLHRSRVTLEVRDMALMAFLCSHGRFN</sequence>
<name>A0A6I8VUV6_DROPS</name>
<evidence type="ECO:0000256" key="1">
    <source>
        <dbReference type="ARBA" id="ARBA00010343"/>
    </source>
</evidence>
<dbReference type="SMART" id="SM00428">
    <property type="entry name" value="H3"/>
    <property type="match status" value="1"/>
</dbReference>
<reference evidence="5" key="2">
    <citation type="submission" date="2025-08" db="UniProtKB">
        <authorList>
            <consortium name="RefSeq"/>
        </authorList>
    </citation>
    <scope>IDENTIFICATION</scope>
    <source>
        <strain evidence="5">MV-25-SWS-2005</strain>
        <tissue evidence="5">Whole body</tissue>
    </source>
</reference>
<gene>
    <name evidence="5" type="primary">cid</name>
</gene>